<keyword evidence="7" id="KW-1185">Reference proteome</keyword>
<keyword evidence="4" id="KW-0804">Transcription</keyword>
<evidence type="ECO:0000256" key="5">
    <source>
        <dbReference type="ARBA" id="ARBA00023242"/>
    </source>
</evidence>
<comment type="subcellular location">
    <subcellularLocation>
        <location evidence="1">Nucleus</location>
    </subcellularLocation>
</comment>
<keyword evidence="2" id="KW-0805">Transcription regulation</keyword>
<name>A0A167QFD9_9HYPO</name>
<dbReference type="InterPro" id="IPR051089">
    <property type="entry name" value="prtT"/>
</dbReference>
<dbReference type="PANTHER" id="PTHR31845">
    <property type="entry name" value="FINGER DOMAIN PROTEIN, PUTATIVE-RELATED"/>
    <property type="match status" value="1"/>
</dbReference>
<comment type="caution">
    <text evidence="6">The sequence shown here is derived from an EMBL/GenBank/DDBJ whole genome shotgun (WGS) entry which is preliminary data.</text>
</comment>
<sequence length="398" mass="44801">MSAETQQAYKLMAIAISLAVDYGITRRPGKGRHQRLNLENVRDVPQGLAVVDMEFWSLEARRAYLGCYHIATWYSIVSRKVSPMPYNDYLYTCAKSLAAIKDVPSDVDILSYLEITHEAEKIYTLFNYAETHRAQYMDDQQIQIYLDAFSAKLDDWRSRLSPSMKNDPCHRLWPWLFEAFMREVSLSGMSRSAETSVYRIRVVVAALESTKTFFDTFLAIPEDQMPSLPTTHWALLGYLILLAAAMSMSTQTAGWNINMARSIIKLDAYIDAVSVRARRLCSAVASSRTANNWYRTFLTRWDAVKASYFAAVSQTQTSTSVLEQAPAHGTTPAPTPAADVQLTPYQLNTEPPFSAELQPGMPAAPPANPFVGLSNGIELFEFAENLGSWMVADFDFLW</sequence>
<proteinExistence type="predicted"/>
<reference evidence="6 7" key="1">
    <citation type="journal article" date="2016" name="Genome Biol. Evol.">
        <title>Divergent and convergent evolution of fungal pathogenicity.</title>
        <authorList>
            <person name="Shang Y."/>
            <person name="Xiao G."/>
            <person name="Zheng P."/>
            <person name="Cen K."/>
            <person name="Zhan S."/>
            <person name="Wang C."/>
        </authorList>
    </citation>
    <scope>NUCLEOTIDE SEQUENCE [LARGE SCALE GENOMIC DNA]</scope>
    <source>
        <strain evidence="6 7">RCEF 264</strain>
    </source>
</reference>
<accession>A0A167QFD9</accession>
<dbReference type="EMBL" id="AZHD01000014">
    <property type="protein sequence ID" value="OAA57590.1"/>
    <property type="molecule type" value="Genomic_DNA"/>
</dbReference>
<evidence type="ECO:0000256" key="1">
    <source>
        <dbReference type="ARBA" id="ARBA00004123"/>
    </source>
</evidence>
<evidence type="ECO:0000313" key="6">
    <source>
        <dbReference type="EMBL" id="OAA57590.1"/>
    </source>
</evidence>
<dbReference type="CDD" id="cd12148">
    <property type="entry name" value="fungal_TF_MHR"/>
    <property type="match status" value="1"/>
</dbReference>
<dbReference type="PANTHER" id="PTHR31845:SF10">
    <property type="entry name" value="ZN(II)2CYS6 TRANSCRIPTION FACTOR (EUROFUNG)"/>
    <property type="match status" value="1"/>
</dbReference>
<organism evidence="6 7">
    <name type="scientific">Niveomyces insectorum RCEF 264</name>
    <dbReference type="NCBI Taxonomy" id="1081102"/>
    <lineage>
        <taxon>Eukaryota</taxon>
        <taxon>Fungi</taxon>
        <taxon>Dikarya</taxon>
        <taxon>Ascomycota</taxon>
        <taxon>Pezizomycotina</taxon>
        <taxon>Sordariomycetes</taxon>
        <taxon>Hypocreomycetidae</taxon>
        <taxon>Hypocreales</taxon>
        <taxon>Cordycipitaceae</taxon>
        <taxon>Niveomyces</taxon>
    </lineage>
</organism>
<dbReference type="GO" id="GO:0005634">
    <property type="term" value="C:nucleus"/>
    <property type="evidence" value="ECO:0007669"/>
    <property type="project" value="UniProtKB-SubCell"/>
</dbReference>
<evidence type="ECO:0000256" key="3">
    <source>
        <dbReference type="ARBA" id="ARBA00023125"/>
    </source>
</evidence>
<gene>
    <name evidence="6" type="ORF">SPI_07249</name>
</gene>
<keyword evidence="3" id="KW-0238">DNA-binding</keyword>
<keyword evidence="5" id="KW-0539">Nucleus</keyword>
<dbReference type="STRING" id="1081102.A0A167QFD9"/>
<dbReference type="GO" id="GO:0000976">
    <property type="term" value="F:transcription cis-regulatory region binding"/>
    <property type="evidence" value="ECO:0007669"/>
    <property type="project" value="TreeGrafter"/>
</dbReference>
<dbReference type="Proteomes" id="UP000076874">
    <property type="component" value="Unassembled WGS sequence"/>
</dbReference>
<dbReference type="OrthoDB" id="5217604at2759"/>
<evidence type="ECO:0000313" key="7">
    <source>
        <dbReference type="Proteomes" id="UP000076874"/>
    </source>
</evidence>
<dbReference type="AlphaFoldDB" id="A0A167QFD9"/>
<evidence type="ECO:0000256" key="2">
    <source>
        <dbReference type="ARBA" id="ARBA00023015"/>
    </source>
</evidence>
<dbReference type="GO" id="GO:0000981">
    <property type="term" value="F:DNA-binding transcription factor activity, RNA polymerase II-specific"/>
    <property type="evidence" value="ECO:0007669"/>
    <property type="project" value="TreeGrafter"/>
</dbReference>
<protein>
    <submittedName>
        <fullName evidence="6">C6 zinc finger domain containing protein</fullName>
    </submittedName>
</protein>
<evidence type="ECO:0000256" key="4">
    <source>
        <dbReference type="ARBA" id="ARBA00023163"/>
    </source>
</evidence>